<protein>
    <recommendedName>
        <fullName evidence="5">Iron-binding zinc finger CDGSH type domain-containing protein</fullName>
    </recommendedName>
</protein>
<dbReference type="Pfam" id="PF09360">
    <property type="entry name" value="zf-CDGSH"/>
    <property type="match status" value="2"/>
</dbReference>
<reference evidence="6" key="1">
    <citation type="journal article" date="2015" name="Nature">
        <title>Complex archaea that bridge the gap between prokaryotes and eukaryotes.</title>
        <authorList>
            <person name="Spang A."/>
            <person name="Saw J.H."/>
            <person name="Jorgensen S.L."/>
            <person name="Zaremba-Niedzwiedzka K."/>
            <person name="Martijn J."/>
            <person name="Lind A.E."/>
            <person name="van Eijk R."/>
            <person name="Schleper C."/>
            <person name="Guy L."/>
            <person name="Ettema T.J."/>
        </authorList>
    </citation>
    <scope>NUCLEOTIDE SEQUENCE</scope>
</reference>
<evidence type="ECO:0000313" key="6">
    <source>
        <dbReference type="EMBL" id="KKL98802.1"/>
    </source>
</evidence>
<gene>
    <name evidence="6" type="ORF">LCGC14_1820740</name>
</gene>
<dbReference type="PANTHER" id="PTHR46491:SF3">
    <property type="entry name" value="CDGSH IRON-SULFUR DOMAIN-CONTAINING PROTEIN 3, MITOCHONDRIAL"/>
    <property type="match status" value="1"/>
</dbReference>
<organism evidence="6">
    <name type="scientific">marine sediment metagenome</name>
    <dbReference type="NCBI Taxonomy" id="412755"/>
    <lineage>
        <taxon>unclassified sequences</taxon>
        <taxon>metagenomes</taxon>
        <taxon>ecological metagenomes</taxon>
    </lineage>
</organism>
<dbReference type="InterPro" id="IPR016548">
    <property type="entry name" value="UCP009180"/>
</dbReference>
<proteinExistence type="predicted"/>
<keyword evidence="4" id="KW-0411">Iron-sulfur</keyword>
<evidence type="ECO:0000256" key="4">
    <source>
        <dbReference type="ARBA" id="ARBA00023014"/>
    </source>
</evidence>
<dbReference type="GO" id="GO:0051537">
    <property type="term" value="F:2 iron, 2 sulfur cluster binding"/>
    <property type="evidence" value="ECO:0007669"/>
    <property type="project" value="UniProtKB-KW"/>
</dbReference>
<dbReference type="PANTHER" id="PTHR46491">
    <property type="entry name" value="CDGSH IRON SULFUR DOMAIN PROTEIN HOMOLOG"/>
    <property type="match status" value="1"/>
</dbReference>
<dbReference type="GO" id="GO:0046872">
    <property type="term" value="F:metal ion binding"/>
    <property type="evidence" value="ECO:0007669"/>
    <property type="project" value="UniProtKB-KW"/>
</dbReference>
<dbReference type="AlphaFoldDB" id="A0A0F9JIL0"/>
<sequence length="232" mass="25874">MKNNQKITISKDGPYIVSGSIPLKKEIAIIGKSGEPEEWKKGERYPLQDSYALCRCGESKNKPYCDGTHITFKFNGTETASRKKYLEIAEKITGPELNLTDAREFCVSARFCHLAEGTRNSIKNSNNPVSKKNGIQSACNCPSGRLVVWNKKTKNPIEPEFEHSISLIEDPQAKVSGPIWLKGKIQLESGDGTKYETRNRITICRCGKSNNKPYCDGSHIKAKFNDGDNSLK</sequence>
<dbReference type="InterPro" id="IPR010693">
    <property type="entry name" value="Divergent_4Fe-4S_mono-cluster"/>
</dbReference>
<evidence type="ECO:0000256" key="2">
    <source>
        <dbReference type="ARBA" id="ARBA00022723"/>
    </source>
</evidence>
<dbReference type="InterPro" id="IPR042216">
    <property type="entry name" value="MitoNEET_CISD"/>
</dbReference>
<feature type="domain" description="Iron-binding zinc finger CDGSH type" evidence="5">
    <location>
        <begin position="40"/>
        <end position="75"/>
    </location>
</feature>
<dbReference type="Gene3D" id="3.40.5.90">
    <property type="entry name" value="CDGSH iron-sulfur domain, mitoNEET-type"/>
    <property type="match status" value="2"/>
</dbReference>
<dbReference type="InterPro" id="IPR052950">
    <property type="entry name" value="CISD"/>
</dbReference>
<accession>A0A0F9JIL0</accession>
<dbReference type="PIRSF" id="PIRSF009180">
    <property type="entry name" value="UCP009180"/>
    <property type="match status" value="1"/>
</dbReference>
<keyword evidence="2" id="KW-0479">Metal-binding</keyword>
<evidence type="ECO:0000259" key="5">
    <source>
        <dbReference type="SMART" id="SM00704"/>
    </source>
</evidence>
<name>A0A0F9JIL0_9ZZZZ</name>
<keyword evidence="3" id="KW-0408">Iron</keyword>
<comment type="caution">
    <text evidence="6">The sequence shown here is derived from an EMBL/GenBank/DDBJ whole genome shotgun (WGS) entry which is preliminary data.</text>
</comment>
<keyword evidence="1" id="KW-0001">2Fe-2S</keyword>
<dbReference type="SMART" id="SM00704">
    <property type="entry name" value="ZnF_CDGSH"/>
    <property type="match status" value="2"/>
</dbReference>
<evidence type="ECO:0000256" key="1">
    <source>
        <dbReference type="ARBA" id="ARBA00022714"/>
    </source>
</evidence>
<evidence type="ECO:0000256" key="3">
    <source>
        <dbReference type="ARBA" id="ARBA00023004"/>
    </source>
</evidence>
<dbReference type="GO" id="GO:0005737">
    <property type="term" value="C:cytoplasm"/>
    <property type="evidence" value="ECO:0007669"/>
    <property type="project" value="UniProtKB-ARBA"/>
</dbReference>
<feature type="domain" description="Iron-binding zinc finger CDGSH type" evidence="5">
    <location>
        <begin position="188"/>
        <end position="225"/>
    </location>
</feature>
<dbReference type="Pfam" id="PF06902">
    <property type="entry name" value="Fer4_19"/>
    <property type="match status" value="1"/>
</dbReference>
<dbReference type="EMBL" id="LAZR01017828">
    <property type="protein sequence ID" value="KKL98802.1"/>
    <property type="molecule type" value="Genomic_DNA"/>
</dbReference>
<dbReference type="InterPro" id="IPR018967">
    <property type="entry name" value="FeS-contain_CDGSH-typ"/>
</dbReference>